<reference evidence="12 13" key="1">
    <citation type="submission" date="2022-01" db="EMBL/GenBank/DDBJ databases">
        <authorList>
            <person name="Xiong W."/>
            <person name="Schranz E."/>
        </authorList>
    </citation>
    <scope>NUCLEOTIDE SEQUENCE [LARGE SCALE GENOMIC DNA]</scope>
</reference>
<dbReference type="InterPro" id="IPR011545">
    <property type="entry name" value="DEAD/DEAH_box_helicase_dom"/>
</dbReference>
<dbReference type="InterPro" id="IPR048333">
    <property type="entry name" value="HA2_WH"/>
</dbReference>
<keyword evidence="2" id="KW-0547">Nucleotide-binding</keyword>
<feature type="region of interest" description="Disordered" evidence="9">
    <location>
        <begin position="215"/>
        <end position="242"/>
    </location>
</feature>
<evidence type="ECO:0000256" key="2">
    <source>
        <dbReference type="ARBA" id="ARBA00022741"/>
    </source>
</evidence>
<dbReference type="GO" id="GO:0005634">
    <property type="term" value="C:nucleus"/>
    <property type="evidence" value="ECO:0007669"/>
    <property type="project" value="TreeGrafter"/>
</dbReference>
<dbReference type="Pfam" id="PF00271">
    <property type="entry name" value="Helicase_C"/>
    <property type="match status" value="1"/>
</dbReference>
<keyword evidence="13" id="KW-1185">Reference proteome</keyword>
<dbReference type="Gene3D" id="1.20.120.1080">
    <property type="match status" value="1"/>
</dbReference>
<keyword evidence="6" id="KW-0694">RNA-binding</keyword>
<dbReference type="Pfam" id="PF26026">
    <property type="entry name" value="RNA_hel_CTD"/>
    <property type="match status" value="1"/>
</dbReference>
<dbReference type="SUPFAM" id="SSF54768">
    <property type="entry name" value="dsRNA-binding domain-like"/>
    <property type="match status" value="1"/>
</dbReference>
<dbReference type="SUPFAM" id="SSF52540">
    <property type="entry name" value="P-loop containing nucleoside triphosphate hydrolases"/>
    <property type="match status" value="1"/>
</dbReference>
<dbReference type="CDD" id="cd17917">
    <property type="entry name" value="DEXHc_RHA-like"/>
    <property type="match status" value="1"/>
</dbReference>
<dbReference type="PROSITE" id="PS51194">
    <property type="entry name" value="HELICASE_CTER"/>
    <property type="match status" value="1"/>
</dbReference>
<organism evidence="12 13">
    <name type="scientific">Lactuca virosa</name>
    <dbReference type="NCBI Taxonomy" id="75947"/>
    <lineage>
        <taxon>Eukaryota</taxon>
        <taxon>Viridiplantae</taxon>
        <taxon>Streptophyta</taxon>
        <taxon>Embryophyta</taxon>
        <taxon>Tracheophyta</taxon>
        <taxon>Spermatophyta</taxon>
        <taxon>Magnoliopsida</taxon>
        <taxon>eudicotyledons</taxon>
        <taxon>Gunneridae</taxon>
        <taxon>Pentapetalae</taxon>
        <taxon>asterids</taxon>
        <taxon>campanulids</taxon>
        <taxon>Asterales</taxon>
        <taxon>Asteraceae</taxon>
        <taxon>Cichorioideae</taxon>
        <taxon>Cichorieae</taxon>
        <taxon>Lactucinae</taxon>
        <taxon>Lactuca</taxon>
    </lineage>
</organism>
<comment type="catalytic activity">
    <reaction evidence="7">
        <text>ATP + H2O = ADP + phosphate + H(+)</text>
        <dbReference type="Rhea" id="RHEA:13065"/>
        <dbReference type="ChEBI" id="CHEBI:15377"/>
        <dbReference type="ChEBI" id="CHEBI:15378"/>
        <dbReference type="ChEBI" id="CHEBI:30616"/>
        <dbReference type="ChEBI" id="CHEBI:43474"/>
        <dbReference type="ChEBI" id="CHEBI:456216"/>
        <dbReference type="EC" id="3.6.4.13"/>
    </reaction>
</comment>
<dbReference type="PROSITE" id="PS51192">
    <property type="entry name" value="HELICASE_ATP_BIND_1"/>
    <property type="match status" value="1"/>
</dbReference>
<dbReference type="GO" id="GO:0003724">
    <property type="term" value="F:RNA helicase activity"/>
    <property type="evidence" value="ECO:0007669"/>
    <property type="project" value="UniProtKB-EC"/>
</dbReference>
<dbReference type="SMART" id="SM00490">
    <property type="entry name" value="HELICc"/>
    <property type="match status" value="1"/>
</dbReference>
<dbReference type="PANTHER" id="PTHR18934:SF229">
    <property type="entry name" value="DEXH-BOX ATP-DEPENDENT RNA HELICASE DEXH3"/>
    <property type="match status" value="1"/>
</dbReference>
<evidence type="ECO:0000256" key="5">
    <source>
        <dbReference type="ARBA" id="ARBA00022840"/>
    </source>
</evidence>
<evidence type="ECO:0000256" key="3">
    <source>
        <dbReference type="ARBA" id="ARBA00022801"/>
    </source>
</evidence>
<evidence type="ECO:0000259" key="11">
    <source>
        <dbReference type="PROSITE" id="PS51194"/>
    </source>
</evidence>
<dbReference type="InterPro" id="IPR001650">
    <property type="entry name" value="Helicase_C-like"/>
</dbReference>
<name>A0AAU9MQA4_9ASTR</name>
<evidence type="ECO:0000256" key="8">
    <source>
        <dbReference type="ARBA" id="ARBA00060772"/>
    </source>
</evidence>
<dbReference type="InterPro" id="IPR014720">
    <property type="entry name" value="dsRBD_dom"/>
</dbReference>
<feature type="domain" description="Helicase ATP-binding" evidence="10">
    <location>
        <begin position="294"/>
        <end position="461"/>
    </location>
</feature>
<dbReference type="InterPro" id="IPR007502">
    <property type="entry name" value="Helicase-assoc_dom"/>
</dbReference>
<keyword evidence="3" id="KW-0378">Hydrolase</keyword>
<comment type="caution">
    <text evidence="12">The sequence shown here is derived from an EMBL/GenBank/DDBJ whole genome shotgun (WGS) entry which is preliminary data.</text>
</comment>
<feature type="domain" description="Helicase C-terminal" evidence="11">
    <location>
        <begin position="548"/>
        <end position="722"/>
    </location>
</feature>
<dbReference type="FunFam" id="1.20.120.1080:FF:000002">
    <property type="entry name" value="Putative ATP-dependent RNA helicase DHX36"/>
    <property type="match status" value="1"/>
</dbReference>
<dbReference type="Pfam" id="PF00035">
    <property type="entry name" value="dsrm"/>
    <property type="match status" value="1"/>
</dbReference>
<dbReference type="SMART" id="SM00358">
    <property type="entry name" value="DSRM"/>
    <property type="match status" value="1"/>
</dbReference>
<dbReference type="AlphaFoldDB" id="A0AAU9MQA4"/>
<gene>
    <name evidence="12" type="ORF">LVIROSA_LOCUS16845</name>
</gene>
<dbReference type="PANTHER" id="PTHR18934">
    <property type="entry name" value="ATP-DEPENDENT RNA HELICASE"/>
    <property type="match status" value="1"/>
</dbReference>
<dbReference type="CDD" id="cd00048">
    <property type="entry name" value="DSRM_SF"/>
    <property type="match status" value="1"/>
</dbReference>
<evidence type="ECO:0000256" key="6">
    <source>
        <dbReference type="ARBA" id="ARBA00022884"/>
    </source>
</evidence>
<dbReference type="Pfam" id="PF04408">
    <property type="entry name" value="WHD_HA2"/>
    <property type="match status" value="1"/>
</dbReference>
<dbReference type="Gene3D" id="3.40.50.300">
    <property type="entry name" value="P-loop containing nucleotide triphosphate hydrolases"/>
    <property type="match status" value="2"/>
</dbReference>
<dbReference type="GO" id="GO:0003723">
    <property type="term" value="F:RNA binding"/>
    <property type="evidence" value="ECO:0007669"/>
    <property type="project" value="UniProtKB-KW"/>
</dbReference>
<evidence type="ECO:0000256" key="7">
    <source>
        <dbReference type="ARBA" id="ARBA00047984"/>
    </source>
</evidence>
<dbReference type="Pfam" id="PF07717">
    <property type="entry name" value="OB_NTP_bind"/>
    <property type="match status" value="1"/>
</dbReference>
<accession>A0AAU9MQA4</accession>
<evidence type="ECO:0000313" key="12">
    <source>
        <dbReference type="EMBL" id="CAH1430029.1"/>
    </source>
</evidence>
<dbReference type="FunFam" id="3.40.50.300:FF:000526">
    <property type="entry name" value="DExH-box ATP-dependent RNA helicase DExH3"/>
    <property type="match status" value="1"/>
</dbReference>
<keyword evidence="5" id="KW-0067">ATP-binding</keyword>
<proteinExistence type="inferred from homology"/>
<dbReference type="SMART" id="SM00487">
    <property type="entry name" value="DEXDc"/>
    <property type="match status" value="1"/>
</dbReference>
<feature type="compositionally biased region" description="Polar residues" evidence="9">
    <location>
        <begin position="223"/>
        <end position="235"/>
    </location>
</feature>
<keyword evidence="4" id="KW-0347">Helicase</keyword>
<dbReference type="InterPro" id="IPR014001">
    <property type="entry name" value="Helicase_ATP-bd"/>
</dbReference>
<dbReference type="Pfam" id="PF21010">
    <property type="entry name" value="HA2_C"/>
    <property type="match status" value="1"/>
</dbReference>
<dbReference type="Pfam" id="PF00270">
    <property type="entry name" value="DEAD"/>
    <property type="match status" value="1"/>
</dbReference>
<dbReference type="EMBL" id="CAKMRJ010003334">
    <property type="protein sequence ID" value="CAH1430029.1"/>
    <property type="molecule type" value="Genomic_DNA"/>
</dbReference>
<dbReference type="GO" id="GO:0016787">
    <property type="term" value="F:hydrolase activity"/>
    <property type="evidence" value="ECO:0007669"/>
    <property type="project" value="UniProtKB-KW"/>
</dbReference>
<dbReference type="InterPro" id="IPR027417">
    <property type="entry name" value="P-loop_NTPase"/>
</dbReference>
<dbReference type="InterPro" id="IPR011709">
    <property type="entry name" value="DEAD-box_helicase_OB_fold"/>
</dbReference>
<dbReference type="Gene3D" id="3.30.160.20">
    <property type="match status" value="1"/>
</dbReference>
<dbReference type="InterPro" id="IPR059023">
    <property type="entry name" value="RNA_hel_CTD"/>
</dbReference>
<dbReference type="FunFam" id="3.40.50.300:FF:000480">
    <property type="entry name" value="DExH-box ATP-dependent RNA helicase DExH3"/>
    <property type="match status" value="1"/>
</dbReference>
<dbReference type="Proteomes" id="UP001157418">
    <property type="component" value="Unassembled WGS sequence"/>
</dbReference>
<evidence type="ECO:0000256" key="4">
    <source>
        <dbReference type="ARBA" id="ARBA00022806"/>
    </source>
</evidence>
<evidence type="ECO:0000259" key="10">
    <source>
        <dbReference type="PROSITE" id="PS51192"/>
    </source>
</evidence>
<sequence>MPYPAVFIQNYLRVSLNPLRTSSFQLRRRLHLSPRLIRPLPPSSRPALVLICSSSSSHVSSSKHLIKRTRNKDSYSLPYFYQQSLPYGRYAYDEYASEEESDRENLQLPQSLGASTLDNIEEWQWKLTTLIRNKDEQEVVSRERKDRRDFDQLSALATRMGLHSHQYSKVVVFSKVPLPNYRSDLDDKRPQREVVLPSELHSRVDYHLKSYLSQKSATRDGYPNNTLPTSRTSESLVGEADEPLRQSPVAEGILRRKSFQLRNKQQDWQESVEGQKMQELRRSLPAYKEKEALLNAISRNQVIVVSGETGCGKTTQLPQYILESEIEAARGAVCSIICTQPRRISAMSVAERVAAERGEKLGDSVGYKVRLEGIKGRDTRLLFCTTGILLRRLLLDRSLQGVTHVIVDEIHERGMNEDFLLIVLKELLPRRPELKLILMSATLNAELFSSYFGGAPMMHIPGFTYPVRSYFLENILEMTGYRLSTYNQIDNYGQEKSWKMQKQTLRKRKTQIASAAEDALGAADLRELNPWTRDSLSCWNPDSIGFNLIENVVCHICKKERPGAILVFMTGWDDINSLKDQLQSHPLLGDPTKVLLLACHGSMDSSEQKLIFNKPEDGIRKIVLATNMAETSITINDVVYVVDCGKAKETSYDALNNTPCLLPAWISKASARQRRGRAGRVQPGECYHLYPRSVYDAFAEYQLPELLRTPLQSLCLQIKSLQLGSISDFLSKALQPPEPLSVQNAIEYLKIIGALDDKENLTVLGRKLSVLPVEPKLGKMLILGAIFNCLDPIMTVVAGLSVRDPFLMPFEKKDLAESAKAQFSGGDNSDHLALLRAYDGWKAAERQQSGAEYCWRNFLSSQTLRAIDSLRKQFYHLLRDCGLVENMEKCNTWSHDQHLIRAIICSGLFPGICSVVNKEKSVSLKTMEDGPVLLYLNSVNAQEPRIPYPWLVFNEKVKVNTVFLRDSTAVSDSVVLLFGGTVSKGAMDGHLKMLGGYLEFFMKPGLAATYLTLKRELDELIQMKLLNPKIDIGNKNEKGLVEALKLLVSGDRCEGRFVHGRKVSPVVLKKETKNKKAASISSTSGSVAEHDNSKNHLQTMLLRAGHQPPSYKTSQLKNNKFRSTVVFNGLDFVGQPCGSKKLAEKSAASEALHWLTEALSPIPIAKPLPTKGLELYPR</sequence>
<dbReference type="EC" id="3.6.4.13" evidence="1"/>
<evidence type="ECO:0000256" key="9">
    <source>
        <dbReference type="SAM" id="MobiDB-lite"/>
    </source>
</evidence>
<evidence type="ECO:0000313" key="13">
    <source>
        <dbReference type="Proteomes" id="UP001157418"/>
    </source>
</evidence>
<dbReference type="SMART" id="SM00847">
    <property type="entry name" value="HA2"/>
    <property type="match status" value="1"/>
</dbReference>
<dbReference type="CDD" id="cd18791">
    <property type="entry name" value="SF2_C_RHA"/>
    <property type="match status" value="1"/>
</dbReference>
<dbReference type="GO" id="GO:0005524">
    <property type="term" value="F:ATP binding"/>
    <property type="evidence" value="ECO:0007669"/>
    <property type="project" value="UniProtKB-KW"/>
</dbReference>
<evidence type="ECO:0000256" key="1">
    <source>
        <dbReference type="ARBA" id="ARBA00012552"/>
    </source>
</evidence>
<comment type="similarity">
    <text evidence="8">Belongs to the DExH box helicase family.</text>
</comment>
<protein>
    <recommendedName>
        <fullName evidence="1">RNA helicase</fullName>
        <ecNumber evidence="1">3.6.4.13</ecNumber>
    </recommendedName>
</protein>